<dbReference type="OrthoDB" id="436460at2759"/>
<dbReference type="Gene3D" id="1.10.238.10">
    <property type="entry name" value="EF-hand"/>
    <property type="match status" value="1"/>
</dbReference>
<dbReference type="PROSITE" id="PS50222">
    <property type="entry name" value="EF_HAND_2"/>
    <property type="match status" value="1"/>
</dbReference>
<accession>A0A812SGR1</accession>
<protein>
    <recommendedName>
        <fullName evidence="3">EF-hand domain-containing protein</fullName>
    </recommendedName>
</protein>
<keyword evidence="5" id="KW-1185">Reference proteome</keyword>
<comment type="caution">
    <text evidence="4">The sequence shown here is derived from an EMBL/GenBank/DDBJ whole genome shotgun (WGS) entry which is preliminary data.</text>
</comment>
<evidence type="ECO:0000313" key="4">
    <source>
        <dbReference type="EMBL" id="CAE7473161.1"/>
    </source>
</evidence>
<sequence>AKKMLQRRSGLSLEEKQCMGRMPLYSEALLLQAQHRRGGKESDTASLAPIAAPPEVDEEPGVALAPSRQEMTRVEPLHDVEQQFAAVIESIFPLPGKPAHNARQVSRRAVKVVSPPATQDFCPGVESEKHRPRQAKLLPLLVRERAWNPKEFPLRKNCVELVKGALATRIERALGGSFIFVNEGAKRRPERVAAKRKGGEGTPIHDFRRKLLQKWPSIQEAFTEIDSYVSKVTRPLNLSEWSAALATLGLATQANARIIYDLLDENKDGTLTLQEFRTGVEAAAPVHCMESLRKRLLCLGFPSMLSALSAMQPHGEDMTMMPLNFQQFSECLSRVWVIQPEEHRAVFDVVRDPCDSSNTATLAELLCGLIAVSPPLLLEELWLLSQRRFGGVEAAVQAVKAHCGAKRDDDEMEEESLTRALQSLFGFSPAETGKLLPLIDVDGVEGVSTAELRSALLLAEPSLTVEGLRKKMQLSYRSIAGALEEVVKQSPDFAVQDSKFQKEELSLLLESIEGVESFEMEAVISFVSRACGQQGITIEGFLKGLRLFAPCSVLEAVRLQLGGREAEAFAKVLDKRQPLSEAEFVAALEKANMRMTTEEVSAVFQLLNVRNANVATLGEFVALLQCSRPRVRACRDPAELRRTAAQRVRKDFAPVRKGLRELKQGIRVAMQDGQEPSFYDPGQPLTASTSLPDLRCTEASFARKTFQRISSTLSRVPDLDERGTKIVEIRDGIGGYFESQKRSLSTHEELLEQPIPSQVSRLRRRAQLPPPHP</sequence>
<reference evidence="4" key="1">
    <citation type="submission" date="2021-02" db="EMBL/GenBank/DDBJ databases">
        <authorList>
            <person name="Dougan E. K."/>
            <person name="Rhodes N."/>
            <person name="Thang M."/>
            <person name="Chan C."/>
        </authorList>
    </citation>
    <scope>NUCLEOTIDE SEQUENCE</scope>
</reference>
<name>A0A812SGR1_SYMPI</name>
<proteinExistence type="predicted"/>
<dbReference type="InterPro" id="IPR002048">
    <property type="entry name" value="EF_hand_dom"/>
</dbReference>
<evidence type="ECO:0000256" key="2">
    <source>
        <dbReference type="SAM" id="MobiDB-lite"/>
    </source>
</evidence>
<evidence type="ECO:0000259" key="3">
    <source>
        <dbReference type="PROSITE" id="PS50222"/>
    </source>
</evidence>
<feature type="domain" description="EF-hand" evidence="3">
    <location>
        <begin position="251"/>
        <end position="286"/>
    </location>
</feature>
<dbReference type="EMBL" id="CAJNIZ010024002">
    <property type="protein sequence ID" value="CAE7473161.1"/>
    <property type="molecule type" value="Genomic_DNA"/>
</dbReference>
<feature type="region of interest" description="Disordered" evidence="2">
    <location>
        <begin position="750"/>
        <end position="773"/>
    </location>
</feature>
<dbReference type="GO" id="GO:0005509">
    <property type="term" value="F:calcium ion binding"/>
    <property type="evidence" value="ECO:0007669"/>
    <property type="project" value="InterPro"/>
</dbReference>
<dbReference type="SUPFAM" id="SSF47473">
    <property type="entry name" value="EF-hand"/>
    <property type="match status" value="1"/>
</dbReference>
<dbReference type="Proteomes" id="UP000649617">
    <property type="component" value="Unassembled WGS sequence"/>
</dbReference>
<dbReference type="AlphaFoldDB" id="A0A812SGR1"/>
<gene>
    <name evidence="4" type="ORF">SPIL2461_LOCUS12012</name>
</gene>
<dbReference type="PROSITE" id="PS00018">
    <property type="entry name" value="EF_HAND_1"/>
    <property type="match status" value="1"/>
</dbReference>
<evidence type="ECO:0000256" key="1">
    <source>
        <dbReference type="ARBA" id="ARBA00022837"/>
    </source>
</evidence>
<dbReference type="InterPro" id="IPR011992">
    <property type="entry name" value="EF-hand-dom_pair"/>
</dbReference>
<dbReference type="InterPro" id="IPR018247">
    <property type="entry name" value="EF_Hand_1_Ca_BS"/>
</dbReference>
<evidence type="ECO:0000313" key="5">
    <source>
        <dbReference type="Proteomes" id="UP000649617"/>
    </source>
</evidence>
<feature type="non-terminal residue" evidence="4">
    <location>
        <position position="773"/>
    </location>
</feature>
<keyword evidence="1" id="KW-0106">Calcium</keyword>
<organism evidence="4 5">
    <name type="scientific">Symbiodinium pilosum</name>
    <name type="common">Dinoflagellate</name>
    <dbReference type="NCBI Taxonomy" id="2952"/>
    <lineage>
        <taxon>Eukaryota</taxon>
        <taxon>Sar</taxon>
        <taxon>Alveolata</taxon>
        <taxon>Dinophyceae</taxon>
        <taxon>Suessiales</taxon>
        <taxon>Symbiodiniaceae</taxon>
        <taxon>Symbiodinium</taxon>
    </lineage>
</organism>